<organism evidence="2 3">
    <name type="scientific">Aspergillus oryzae</name>
    <name type="common">Yellow koji mold</name>
    <dbReference type="NCBI Taxonomy" id="5062"/>
    <lineage>
        <taxon>Eukaryota</taxon>
        <taxon>Fungi</taxon>
        <taxon>Dikarya</taxon>
        <taxon>Ascomycota</taxon>
        <taxon>Pezizomycotina</taxon>
        <taxon>Eurotiomycetes</taxon>
        <taxon>Eurotiomycetidae</taxon>
        <taxon>Eurotiales</taxon>
        <taxon>Aspergillaceae</taxon>
        <taxon>Aspergillus</taxon>
        <taxon>Aspergillus subgen. Circumdati</taxon>
    </lineage>
</organism>
<dbReference type="Proteomes" id="UP001165205">
    <property type="component" value="Unassembled WGS sequence"/>
</dbReference>
<protein>
    <submittedName>
        <fullName evidence="2">Unnamed protein product</fullName>
    </submittedName>
</protein>
<evidence type="ECO:0000313" key="2">
    <source>
        <dbReference type="EMBL" id="GMG36126.1"/>
    </source>
</evidence>
<accession>A0AAN4YS53</accession>
<proteinExistence type="predicted"/>
<evidence type="ECO:0000256" key="1">
    <source>
        <dbReference type="SAM" id="MobiDB-lite"/>
    </source>
</evidence>
<dbReference type="AlphaFoldDB" id="A0AAN4YS53"/>
<dbReference type="EMBL" id="BSYA01000190">
    <property type="protein sequence ID" value="GMG36126.1"/>
    <property type="molecule type" value="Genomic_DNA"/>
</dbReference>
<gene>
    <name evidence="2" type="ORF">Aory04_001122200</name>
</gene>
<name>A0AAN4YS53_ASPOZ</name>
<sequence length="99" mass="10465">MSAEQPAETASAGNPLADRITTADGSKPEGTTETTDNEQADGAAAQLGGSELNEPDYTVEVKLSDLQADPNNPLYSVKSFEDLGLYVKPRALDLPFHLS</sequence>
<reference evidence="2" key="1">
    <citation type="submission" date="2023-04" db="EMBL/GenBank/DDBJ databases">
        <title>Aspergillus oryzae NBRC 4228.</title>
        <authorList>
            <person name="Ichikawa N."/>
            <person name="Sato H."/>
            <person name="Tonouchi N."/>
        </authorList>
    </citation>
    <scope>NUCLEOTIDE SEQUENCE</scope>
    <source>
        <strain evidence="2">NBRC 4228</strain>
    </source>
</reference>
<comment type="caution">
    <text evidence="2">The sequence shown here is derived from an EMBL/GenBank/DDBJ whole genome shotgun (WGS) entry which is preliminary data.</text>
</comment>
<feature type="region of interest" description="Disordered" evidence="1">
    <location>
        <begin position="1"/>
        <end position="54"/>
    </location>
</feature>
<evidence type="ECO:0000313" key="3">
    <source>
        <dbReference type="Proteomes" id="UP001165205"/>
    </source>
</evidence>